<keyword evidence="2" id="KW-1185">Reference proteome</keyword>
<comment type="caution">
    <text evidence="1">The sequence shown here is derived from an EMBL/GenBank/DDBJ whole genome shotgun (WGS) entry which is preliminary data.</text>
</comment>
<gene>
    <name evidence="1" type="ORF">KC19_11G063900</name>
</gene>
<name>A0A8T0GE11_CERPU</name>
<dbReference type="Proteomes" id="UP000822688">
    <property type="component" value="Chromosome 11"/>
</dbReference>
<dbReference type="EMBL" id="CM026432">
    <property type="protein sequence ID" value="KAG0556574.1"/>
    <property type="molecule type" value="Genomic_DNA"/>
</dbReference>
<evidence type="ECO:0000313" key="2">
    <source>
        <dbReference type="Proteomes" id="UP000822688"/>
    </source>
</evidence>
<sequence>MSCTLAHFRIAELAWLLSLNTNLKNNALGEGRASKWLLQFVTKMALLVRIISSKLGSAMILELLPSSHTMSLTHGFKACIQTEG</sequence>
<organism evidence="1 2">
    <name type="scientific">Ceratodon purpureus</name>
    <name type="common">Fire moss</name>
    <name type="synonym">Dicranum purpureum</name>
    <dbReference type="NCBI Taxonomy" id="3225"/>
    <lineage>
        <taxon>Eukaryota</taxon>
        <taxon>Viridiplantae</taxon>
        <taxon>Streptophyta</taxon>
        <taxon>Embryophyta</taxon>
        <taxon>Bryophyta</taxon>
        <taxon>Bryophytina</taxon>
        <taxon>Bryopsida</taxon>
        <taxon>Dicranidae</taxon>
        <taxon>Pseudoditrichales</taxon>
        <taxon>Ditrichaceae</taxon>
        <taxon>Ceratodon</taxon>
    </lineage>
</organism>
<evidence type="ECO:0000313" key="1">
    <source>
        <dbReference type="EMBL" id="KAG0556574.1"/>
    </source>
</evidence>
<accession>A0A8T0GE11</accession>
<proteinExistence type="predicted"/>
<reference evidence="1 2" key="1">
    <citation type="submission" date="2020-06" db="EMBL/GenBank/DDBJ databases">
        <title>WGS assembly of Ceratodon purpureus strain R40.</title>
        <authorList>
            <person name="Carey S.B."/>
            <person name="Jenkins J."/>
            <person name="Shu S."/>
            <person name="Lovell J.T."/>
            <person name="Sreedasyam A."/>
            <person name="Maumus F."/>
            <person name="Tiley G.P."/>
            <person name="Fernandez-Pozo N."/>
            <person name="Barry K."/>
            <person name="Chen C."/>
            <person name="Wang M."/>
            <person name="Lipzen A."/>
            <person name="Daum C."/>
            <person name="Saski C.A."/>
            <person name="Payton A.C."/>
            <person name="Mcbreen J.C."/>
            <person name="Conrad R.E."/>
            <person name="Kollar L.M."/>
            <person name="Olsson S."/>
            <person name="Huttunen S."/>
            <person name="Landis J.B."/>
            <person name="Wickett N.J."/>
            <person name="Johnson M.G."/>
            <person name="Rensing S.A."/>
            <person name="Grimwood J."/>
            <person name="Schmutz J."/>
            <person name="Mcdaniel S.F."/>
        </authorList>
    </citation>
    <scope>NUCLEOTIDE SEQUENCE [LARGE SCALE GENOMIC DNA]</scope>
    <source>
        <strain evidence="1 2">R40</strain>
    </source>
</reference>
<protein>
    <submittedName>
        <fullName evidence="1">Uncharacterized protein</fullName>
    </submittedName>
</protein>
<dbReference type="AlphaFoldDB" id="A0A8T0GE11"/>